<evidence type="ECO:0000256" key="1">
    <source>
        <dbReference type="SAM" id="Phobius"/>
    </source>
</evidence>
<evidence type="ECO:0000313" key="3">
    <source>
        <dbReference type="Proteomes" id="UP000663570"/>
    </source>
</evidence>
<dbReference type="Pfam" id="PF06127">
    <property type="entry name" value="Mpo1-like"/>
    <property type="match status" value="1"/>
</dbReference>
<dbReference type="EMBL" id="CP071060">
    <property type="protein sequence ID" value="QSI78874.1"/>
    <property type="molecule type" value="Genomic_DNA"/>
</dbReference>
<proteinExistence type="predicted"/>
<dbReference type="PANTHER" id="PTHR28026">
    <property type="entry name" value="DUF962 DOMAIN PROTEIN (AFU_ORTHOLOGUE AFUA_8G05310)"/>
    <property type="match status" value="1"/>
</dbReference>
<name>A0ABX7MDG9_9RHOO</name>
<dbReference type="Proteomes" id="UP000663570">
    <property type="component" value="Chromosome"/>
</dbReference>
<dbReference type="RefSeq" id="WP_172199253.1">
    <property type="nucleotide sequence ID" value="NZ_CP071060.1"/>
</dbReference>
<accession>A0ABX7MDG9</accession>
<reference evidence="2 3" key="1">
    <citation type="submission" date="2021-02" db="EMBL/GenBank/DDBJ databases">
        <title>Niveibacterium changnyeongensis HC41.</title>
        <authorList>
            <person name="Kang M."/>
        </authorList>
    </citation>
    <scope>NUCLEOTIDE SEQUENCE [LARGE SCALE GENOMIC DNA]</scope>
    <source>
        <strain evidence="2 3">HC41</strain>
    </source>
</reference>
<dbReference type="PANTHER" id="PTHR28026:SF9">
    <property type="entry name" value="2-HYDROXY-PALMITIC ACID DIOXYGENASE MPO1"/>
    <property type="match status" value="1"/>
</dbReference>
<feature type="transmembrane region" description="Helical" evidence="1">
    <location>
        <begin position="70"/>
        <end position="92"/>
    </location>
</feature>
<keyword evidence="1" id="KW-0472">Membrane</keyword>
<protein>
    <submittedName>
        <fullName evidence="2">DUF962 domain-containing protein</fullName>
    </submittedName>
</protein>
<dbReference type="InterPro" id="IPR009305">
    <property type="entry name" value="Mpo1-like"/>
</dbReference>
<feature type="transmembrane region" description="Helical" evidence="1">
    <location>
        <begin position="99"/>
        <end position="117"/>
    </location>
</feature>
<keyword evidence="1" id="KW-0812">Transmembrane</keyword>
<keyword evidence="1" id="KW-1133">Transmembrane helix</keyword>
<sequence length="150" mass="16631">MQPSNSTASTREVDRLLTHYGESHRNPINERIHLVCIPLILASLVGLMWAGSPWLAIGFIGASLVYYARLSVPFLVAMALVSAIVLGLVIALGEHLLPVSLGVFVLAWIGQFIGHRIEGKKPSFFEDLRYLWVGPLFCLSFAFRALGLRW</sequence>
<organism evidence="2 3">
    <name type="scientific">Niveibacterium microcysteis</name>
    <dbReference type="NCBI Taxonomy" id="2811415"/>
    <lineage>
        <taxon>Bacteria</taxon>
        <taxon>Pseudomonadati</taxon>
        <taxon>Pseudomonadota</taxon>
        <taxon>Betaproteobacteria</taxon>
        <taxon>Rhodocyclales</taxon>
        <taxon>Rhodocyclaceae</taxon>
        <taxon>Niveibacterium</taxon>
    </lineage>
</organism>
<feature type="transmembrane region" description="Helical" evidence="1">
    <location>
        <begin position="32"/>
        <end position="50"/>
    </location>
</feature>
<feature type="transmembrane region" description="Helical" evidence="1">
    <location>
        <begin position="129"/>
        <end position="147"/>
    </location>
</feature>
<gene>
    <name evidence="2" type="ORF">JY500_09790</name>
</gene>
<evidence type="ECO:0000313" key="2">
    <source>
        <dbReference type="EMBL" id="QSI78874.1"/>
    </source>
</evidence>
<keyword evidence="3" id="KW-1185">Reference proteome</keyword>